<keyword evidence="1" id="KW-1133">Transmembrane helix</keyword>
<protein>
    <submittedName>
        <fullName evidence="2">Exopolysaccharide transport family protein</fullName>
    </submittedName>
</protein>
<dbReference type="Proteomes" id="UP001595906">
    <property type="component" value="Unassembled WGS sequence"/>
</dbReference>
<sequence>MELPKFIQLLKKRKYILLGVPLFAIAITYFLVRKMPDAYASKATMATGLVDQSEQFVLDDSKNNDQESKINQQFSNIMQMMQLKRVLEQVSYKLIIHDLSSDAPYTKDNKLFKELNKDAKAHALATFTELYRTNQSLDINISDHRGLKKVLESMGYDDQTLKKKLVIYRSNNSDYVNIEYESPSAELSATVCNVECEESIKYYAESIKKGRQEAVNFLDSILQQKKAVMDNYMSLLKNYKINNRVLNLNEQAKSFYGLLADFETKIELTQKDIASYKGAIENIDAKFNPTERKYMEGALTNINQEIVHSKDVLKQLNDDYITSNFNPRYKAKVDSMSAVLIFQINQANDKYIHNPLAVKQNLALEKVKLEIGLDIAKYSLNTLQQELAKLNQRFDKLVPHEAVIQSYEQSIDFASKEYIEILKKYNQTALESTLSIHLKQIEKALPGAKLASKKMLLMILAGLISFILCLVVFFVLFYLDDSISTVKELANKTDITALGYLPMLHHSMLQLQQLWVDKSQGSMYYKNLLRDIRYEVDSEIGDHKILLITSMKNGEGKTIFTLSLAYAYSIINKKILVIDGNFTNPSITDIAKPAYYLEDYLSGKIAATAFTSGNAVDIIGTYGTDVSLLEISNEKNIIEKLAALNAQYDIILIEIPALENLNKAKEWIAFGDKVVSVFQALQTITPTTQQFVNYFISLQPKFIGWVLTKTTNDKLKFKKLKKSTPSS</sequence>
<proteinExistence type="predicted"/>
<dbReference type="Gene3D" id="3.40.50.300">
    <property type="entry name" value="P-loop containing nucleotide triphosphate hydrolases"/>
    <property type="match status" value="1"/>
</dbReference>
<feature type="transmembrane region" description="Helical" evidence="1">
    <location>
        <begin position="15"/>
        <end position="32"/>
    </location>
</feature>
<keyword evidence="3" id="KW-1185">Reference proteome</keyword>
<dbReference type="PANTHER" id="PTHR32309:SF31">
    <property type="entry name" value="CAPSULAR EXOPOLYSACCHARIDE FAMILY"/>
    <property type="match status" value="1"/>
</dbReference>
<gene>
    <name evidence="2" type="ORF">ACFOW1_09210</name>
</gene>
<reference evidence="3" key="1">
    <citation type="journal article" date="2019" name="Int. J. Syst. Evol. Microbiol.">
        <title>The Global Catalogue of Microorganisms (GCM) 10K type strain sequencing project: providing services to taxonomists for standard genome sequencing and annotation.</title>
        <authorList>
            <consortium name="The Broad Institute Genomics Platform"/>
            <consortium name="The Broad Institute Genome Sequencing Center for Infectious Disease"/>
            <person name="Wu L."/>
            <person name="Ma J."/>
        </authorList>
    </citation>
    <scope>NUCLEOTIDE SEQUENCE [LARGE SCALE GENOMIC DNA]</scope>
    <source>
        <strain evidence="3">CECT 8010</strain>
    </source>
</reference>
<keyword evidence="1" id="KW-0812">Transmembrane</keyword>
<organism evidence="2 3">
    <name type="scientific">Parasediminibacterium paludis</name>
    <dbReference type="NCBI Taxonomy" id="908966"/>
    <lineage>
        <taxon>Bacteria</taxon>
        <taxon>Pseudomonadati</taxon>
        <taxon>Bacteroidota</taxon>
        <taxon>Chitinophagia</taxon>
        <taxon>Chitinophagales</taxon>
        <taxon>Chitinophagaceae</taxon>
        <taxon>Parasediminibacterium</taxon>
    </lineage>
</organism>
<dbReference type="SUPFAM" id="SSF52540">
    <property type="entry name" value="P-loop containing nucleoside triphosphate hydrolases"/>
    <property type="match status" value="1"/>
</dbReference>
<accession>A0ABV8PWZ0</accession>
<comment type="caution">
    <text evidence="2">The sequence shown here is derived from an EMBL/GenBank/DDBJ whole genome shotgun (WGS) entry which is preliminary data.</text>
</comment>
<feature type="transmembrane region" description="Helical" evidence="1">
    <location>
        <begin position="455"/>
        <end position="479"/>
    </location>
</feature>
<dbReference type="RefSeq" id="WP_379013776.1">
    <property type="nucleotide sequence ID" value="NZ_JBHSDC010000017.1"/>
</dbReference>
<evidence type="ECO:0000313" key="2">
    <source>
        <dbReference type="EMBL" id="MFC4232069.1"/>
    </source>
</evidence>
<dbReference type="InterPro" id="IPR050445">
    <property type="entry name" value="Bact_polysacc_biosynth/exp"/>
</dbReference>
<dbReference type="PANTHER" id="PTHR32309">
    <property type="entry name" value="TYROSINE-PROTEIN KINASE"/>
    <property type="match status" value="1"/>
</dbReference>
<evidence type="ECO:0000313" key="3">
    <source>
        <dbReference type="Proteomes" id="UP001595906"/>
    </source>
</evidence>
<keyword evidence="1" id="KW-0472">Membrane</keyword>
<name>A0ABV8PWZ0_9BACT</name>
<dbReference type="InterPro" id="IPR027417">
    <property type="entry name" value="P-loop_NTPase"/>
</dbReference>
<dbReference type="EMBL" id="JBHSDC010000017">
    <property type="protein sequence ID" value="MFC4232069.1"/>
    <property type="molecule type" value="Genomic_DNA"/>
</dbReference>
<evidence type="ECO:0000256" key="1">
    <source>
        <dbReference type="SAM" id="Phobius"/>
    </source>
</evidence>